<dbReference type="RefSeq" id="WP_264543057.1">
    <property type="nucleotide sequence ID" value="NZ_BAABIP010000022.1"/>
</dbReference>
<gene>
    <name evidence="1" type="ORF">GCM10023230_29930</name>
</gene>
<reference evidence="2" key="1">
    <citation type="journal article" date="2019" name="Int. J. Syst. Evol. Microbiol.">
        <title>The Global Catalogue of Microorganisms (GCM) 10K type strain sequencing project: providing services to taxonomists for standard genome sequencing and annotation.</title>
        <authorList>
            <consortium name="The Broad Institute Genomics Platform"/>
            <consortium name="The Broad Institute Genome Sequencing Center for Infectious Disease"/>
            <person name="Wu L."/>
            <person name="Ma J."/>
        </authorList>
    </citation>
    <scope>NUCLEOTIDE SEQUENCE [LARGE SCALE GENOMIC DNA]</scope>
    <source>
        <strain evidence="2">JCM 18198</strain>
    </source>
</reference>
<dbReference type="Proteomes" id="UP001500141">
    <property type="component" value="Unassembled WGS sequence"/>
</dbReference>
<accession>A0ABP9A953</accession>
<sequence length="339" mass="39623">MGDNIVHDFSGDDEDFLSEEELEFLEDSSPKYILDSEEEINIELKNFSEAYHSGLSLSNSLERKIKRLIKKSHVLDDEEEEKVRKKFLDLSNKMVVCNKKISELIRIIYEFCEANDKFWCYSSVDVYKSNYSVLKVIFSEKYPISNELDFLKSEYQYFYLNKENKVNVVHKEITNKYLNGFLYFNSKLDFENDMFFSLVNQRKIDFIAEEIKSHGFQIEALQDGDEIKINLIPIVESFIDNDEDTSLNLSQLPSYSLAERYEILVQLGIENIISKLDTSKNSKNMLLGLIMGVSVENAKKLLNGTYKLNPDKEKAKIKKAEITNEIKDFMERNKIKLNK</sequence>
<dbReference type="EMBL" id="BAABIP010000022">
    <property type="protein sequence ID" value="GAA4776778.1"/>
    <property type="molecule type" value="Genomic_DNA"/>
</dbReference>
<organism evidence="1 2">
    <name type="scientific">Flavobacterium hankyongi</name>
    <dbReference type="NCBI Taxonomy" id="1176532"/>
    <lineage>
        <taxon>Bacteria</taxon>
        <taxon>Pseudomonadati</taxon>
        <taxon>Bacteroidota</taxon>
        <taxon>Flavobacteriia</taxon>
        <taxon>Flavobacteriales</taxon>
        <taxon>Flavobacteriaceae</taxon>
        <taxon>Flavobacterium</taxon>
    </lineage>
</organism>
<evidence type="ECO:0000313" key="2">
    <source>
        <dbReference type="Proteomes" id="UP001500141"/>
    </source>
</evidence>
<evidence type="ECO:0000313" key="1">
    <source>
        <dbReference type="EMBL" id="GAA4776778.1"/>
    </source>
</evidence>
<protein>
    <submittedName>
        <fullName evidence="1">Uncharacterized protein</fullName>
    </submittedName>
</protein>
<name>A0ABP9A953_9FLAO</name>
<comment type="caution">
    <text evidence="1">The sequence shown here is derived from an EMBL/GenBank/DDBJ whole genome shotgun (WGS) entry which is preliminary data.</text>
</comment>
<proteinExistence type="predicted"/>
<keyword evidence="2" id="KW-1185">Reference proteome</keyword>